<accession>A0A1S3Z572</accession>
<sequence>MKREKLDKCFGKFLEMLKQLYVNIPFMEVLTQMPVYAKFLKEILSSKRKLEKTKVVKLNAYCSAIIQKKIPKMCGDPSNFTIPCSLGSETFDKASCDSGASINLMPLSVFKILEGELGVIKSMPVSLQLADQTTIIPEGIIEDILVRVDKFVFLVDFIVVDMEENKEVPLILGRPFLCTGRAILDIYEGQLMLRVENKKIVFQMKRMMKYPCDEAFAYACLKLDVVGELAEQHKLDKLVGDSLERCISQSSTIEDEDTEIKKEVEALENENQVVDEEEFEKEKSKPKLELKVIPTHFKYVFLETNKFPVIVVAELTGEQEHMLVELLQKHKKAIGWSIADIQGISPTICMHKILLEKGSKPVV</sequence>
<dbReference type="PANTHER" id="PTHR33067">
    <property type="entry name" value="RNA-DIRECTED DNA POLYMERASE-RELATED"/>
    <property type="match status" value="1"/>
</dbReference>
<organism evidence="1 2">
    <name type="scientific">Nicotiana tabacum</name>
    <name type="common">Common tobacco</name>
    <dbReference type="NCBI Taxonomy" id="4097"/>
    <lineage>
        <taxon>Eukaryota</taxon>
        <taxon>Viridiplantae</taxon>
        <taxon>Streptophyta</taxon>
        <taxon>Embryophyta</taxon>
        <taxon>Tracheophyta</taxon>
        <taxon>Spermatophyta</taxon>
        <taxon>Magnoliopsida</taxon>
        <taxon>eudicotyledons</taxon>
        <taxon>Gunneridae</taxon>
        <taxon>Pentapetalae</taxon>
        <taxon>asterids</taxon>
        <taxon>lamiids</taxon>
        <taxon>Solanales</taxon>
        <taxon>Solanaceae</taxon>
        <taxon>Nicotianoideae</taxon>
        <taxon>Nicotianeae</taxon>
        <taxon>Nicotiana</taxon>
    </lineage>
</organism>
<dbReference type="RefSeq" id="XP_016459541.1">
    <property type="nucleotide sequence ID" value="XM_016604055.1"/>
</dbReference>
<dbReference type="GeneID" id="107783087"/>
<keyword evidence="1" id="KW-1185">Reference proteome</keyword>
<dbReference type="CDD" id="cd00303">
    <property type="entry name" value="retropepsin_like"/>
    <property type="match status" value="1"/>
</dbReference>
<protein>
    <submittedName>
        <fullName evidence="2">Uncharacterized protein LOC107783087</fullName>
    </submittedName>
</protein>
<reference evidence="2" key="2">
    <citation type="submission" date="2025-08" db="UniProtKB">
        <authorList>
            <consortium name="RefSeq"/>
        </authorList>
    </citation>
    <scope>IDENTIFICATION</scope>
    <source>
        <tissue evidence="2">Leaf</tissue>
    </source>
</reference>
<dbReference type="PaxDb" id="4097-A0A1S3Z572"/>
<reference evidence="1" key="1">
    <citation type="journal article" date="2014" name="Nat. Commun.">
        <title>The tobacco genome sequence and its comparison with those of tomato and potato.</title>
        <authorList>
            <person name="Sierro N."/>
            <person name="Battey J.N."/>
            <person name="Ouadi S."/>
            <person name="Bakaher N."/>
            <person name="Bovet L."/>
            <person name="Willig A."/>
            <person name="Goepfert S."/>
            <person name="Peitsch M.C."/>
            <person name="Ivanov N.V."/>
        </authorList>
    </citation>
    <scope>NUCLEOTIDE SEQUENCE [LARGE SCALE GENOMIC DNA]</scope>
</reference>
<dbReference type="AlphaFoldDB" id="A0A1S3Z572"/>
<dbReference type="InterPro" id="IPR021109">
    <property type="entry name" value="Peptidase_aspartic_dom_sf"/>
</dbReference>
<evidence type="ECO:0000313" key="2">
    <source>
        <dbReference type="RefSeq" id="XP_016459541.2"/>
    </source>
</evidence>
<gene>
    <name evidence="2" type="primary">LOC107783087</name>
</gene>
<dbReference type="OMA" id="TICMHKI"/>
<evidence type="ECO:0000313" key="1">
    <source>
        <dbReference type="Proteomes" id="UP000790787"/>
    </source>
</evidence>
<dbReference type="Gene3D" id="2.40.70.10">
    <property type="entry name" value="Acid Proteases"/>
    <property type="match status" value="1"/>
</dbReference>
<dbReference type="Proteomes" id="UP000790787">
    <property type="component" value="Chromosome 9"/>
</dbReference>
<dbReference type="OrthoDB" id="10289467at2759"/>
<name>A0A1S3Z572_TOBAC</name>
<dbReference type="RefSeq" id="XP_016459541.2">
    <property type="nucleotide sequence ID" value="XM_016604055.2"/>
</dbReference>
<dbReference type="KEGG" id="nta:107783087"/>
<dbReference type="PANTHER" id="PTHR33067:SF31">
    <property type="entry name" value="RNA-DIRECTED DNA POLYMERASE"/>
    <property type="match status" value="1"/>
</dbReference>
<proteinExistence type="predicted"/>